<dbReference type="GO" id="GO:0016705">
    <property type="term" value="F:oxidoreductase activity, acting on paired donors, with incorporation or reduction of molecular oxygen"/>
    <property type="evidence" value="ECO:0007669"/>
    <property type="project" value="InterPro"/>
</dbReference>
<keyword evidence="3 4" id="KW-0408">Iron</keyword>
<sequence length="489" mass="54790">MSVIELVFNSTIAHPLISGLLFTLLFLLSYAVQRIYVHPIAHIPGPFIAKLSSVWLWYHSYIGDEATIVHELHAQYGPLVRVSPNTVDISDPAAIAPIYVQRGGFPKADCYVNFDIEGHKTIFSTTDNEYRSPRAKAVVALFSTKSIKENEGPLYGCMDRMVARMKEEKTREGRVDVLNLTRSLAVDAVSTQLFRQNYNGVAEKGDTLSISAFVDTFVAVGRFFYLPNRLFSWLEWGTERFLGDINTATSFDVVERFAEELLEKTEAGDNNFPGRLLSIGLSKSEVKAQCKDLIFAGTDSTGMNIATICRQLANHPDKYQHLRSELHANAKLDSSSRQEIQSLSYLSAVIKEGLRISMANPTRLPRIVSVNDFYLNGTHIPNNTIVGCAAYSLHLSPAIFPSPWEFRPERWLEPNVTPQMNVSFFAWGSGNRACIARNLATTELFMATERVVSSGVLDGARIGPEVEIWEWFNSSVKGGKIELFWDMKR</sequence>
<dbReference type="OrthoDB" id="1470350at2759"/>
<name>A0A9P7YIK2_9HELO</name>
<evidence type="ECO:0000256" key="3">
    <source>
        <dbReference type="ARBA" id="ARBA00023004"/>
    </source>
</evidence>
<protein>
    <submittedName>
        <fullName evidence="7">Cytochrome P450</fullName>
    </submittedName>
</protein>
<keyword evidence="6" id="KW-1133">Transmembrane helix</keyword>
<keyword evidence="6" id="KW-0472">Membrane</keyword>
<dbReference type="InterPro" id="IPR017972">
    <property type="entry name" value="Cyt_P450_CS"/>
</dbReference>
<evidence type="ECO:0000256" key="5">
    <source>
        <dbReference type="RuleBase" id="RU000461"/>
    </source>
</evidence>
<dbReference type="Pfam" id="PF00067">
    <property type="entry name" value="p450"/>
    <property type="match status" value="1"/>
</dbReference>
<dbReference type="PROSITE" id="PS00086">
    <property type="entry name" value="CYTOCHROME_P450"/>
    <property type="match status" value="1"/>
</dbReference>
<dbReference type="PANTHER" id="PTHR24305">
    <property type="entry name" value="CYTOCHROME P450"/>
    <property type="match status" value="1"/>
</dbReference>
<keyword evidence="6" id="KW-0812">Transmembrane</keyword>
<dbReference type="InterPro" id="IPR002401">
    <property type="entry name" value="Cyt_P450_E_grp-I"/>
</dbReference>
<dbReference type="InterPro" id="IPR050121">
    <property type="entry name" value="Cytochrome_P450_monoxygenase"/>
</dbReference>
<evidence type="ECO:0000256" key="4">
    <source>
        <dbReference type="PIRSR" id="PIRSR602401-1"/>
    </source>
</evidence>
<evidence type="ECO:0000313" key="8">
    <source>
        <dbReference type="Proteomes" id="UP000824998"/>
    </source>
</evidence>
<dbReference type="PRINTS" id="PR00463">
    <property type="entry name" value="EP450I"/>
</dbReference>
<organism evidence="7 8">
    <name type="scientific">Amylocarpus encephaloides</name>
    <dbReference type="NCBI Taxonomy" id="45428"/>
    <lineage>
        <taxon>Eukaryota</taxon>
        <taxon>Fungi</taxon>
        <taxon>Dikarya</taxon>
        <taxon>Ascomycota</taxon>
        <taxon>Pezizomycotina</taxon>
        <taxon>Leotiomycetes</taxon>
        <taxon>Helotiales</taxon>
        <taxon>Helotiales incertae sedis</taxon>
        <taxon>Amylocarpus</taxon>
    </lineage>
</organism>
<keyword evidence="5" id="KW-0503">Monooxygenase</keyword>
<keyword evidence="8" id="KW-1185">Reference proteome</keyword>
<reference evidence="7" key="1">
    <citation type="journal article" date="2021" name="IMA Fungus">
        <title>Genomic characterization of three marine fungi, including Emericellopsis atlantica sp. nov. with signatures of a generalist lifestyle and marine biomass degradation.</title>
        <authorList>
            <person name="Hagestad O.C."/>
            <person name="Hou L."/>
            <person name="Andersen J.H."/>
            <person name="Hansen E.H."/>
            <person name="Altermark B."/>
            <person name="Li C."/>
            <person name="Kuhnert E."/>
            <person name="Cox R.J."/>
            <person name="Crous P.W."/>
            <person name="Spatafora J.W."/>
            <person name="Lail K."/>
            <person name="Amirebrahimi M."/>
            <person name="Lipzen A."/>
            <person name="Pangilinan J."/>
            <person name="Andreopoulos W."/>
            <person name="Hayes R.D."/>
            <person name="Ng V."/>
            <person name="Grigoriev I.V."/>
            <person name="Jackson S.A."/>
            <person name="Sutton T.D.S."/>
            <person name="Dobson A.D.W."/>
            <person name="Rama T."/>
        </authorList>
    </citation>
    <scope>NUCLEOTIDE SEQUENCE</scope>
    <source>
        <strain evidence="7">TRa018bII</strain>
    </source>
</reference>
<comment type="cofactor">
    <cofactor evidence="1 4">
        <name>heme</name>
        <dbReference type="ChEBI" id="CHEBI:30413"/>
    </cofactor>
</comment>
<dbReference type="InterPro" id="IPR001128">
    <property type="entry name" value="Cyt_P450"/>
</dbReference>
<dbReference type="CDD" id="cd11062">
    <property type="entry name" value="CYP58-like"/>
    <property type="match status" value="1"/>
</dbReference>
<dbReference type="GO" id="GO:0020037">
    <property type="term" value="F:heme binding"/>
    <property type="evidence" value="ECO:0007669"/>
    <property type="project" value="InterPro"/>
</dbReference>
<dbReference type="GO" id="GO:0005506">
    <property type="term" value="F:iron ion binding"/>
    <property type="evidence" value="ECO:0007669"/>
    <property type="project" value="InterPro"/>
</dbReference>
<dbReference type="Proteomes" id="UP000824998">
    <property type="component" value="Unassembled WGS sequence"/>
</dbReference>
<dbReference type="InterPro" id="IPR036396">
    <property type="entry name" value="Cyt_P450_sf"/>
</dbReference>
<accession>A0A9P7YIK2</accession>
<evidence type="ECO:0000256" key="1">
    <source>
        <dbReference type="ARBA" id="ARBA00001971"/>
    </source>
</evidence>
<evidence type="ECO:0000256" key="2">
    <source>
        <dbReference type="ARBA" id="ARBA00022723"/>
    </source>
</evidence>
<comment type="similarity">
    <text evidence="5">Belongs to the cytochrome P450 family.</text>
</comment>
<dbReference type="GO" id="GO:0004497">
    <property type="term" value="F:monooxygenase activity"/>
    <property type="evidence" value="ECO:0007669"/>
    <property type="project" value="UniProtKB-KW"/>
</dbReference>
<dbReference type="SUPFAM" id="SSF48264">
    <property type="entry name" value="Cytochrome P450"/>
    <property type="match status" value="1"/>
</dbReference>
<gene>
    <name evidence="7" type="ORF">BJ875DRAFT_9364</name>
</gene>
<dbReference type="EMBL" id="MU251460">
    <property type="protein sequence ID" value="KAG9234514.1"/>
    <property type="molecule type" value="Genomic_DNA"/>
</dbReference>
<dbReference type="PANTHER" id="PTHR24305:SF156">
    <property type="entry name" value="P450, PUTATIVE (EUROFUNG)-RELATED"/>
    <property type="match status" value="1"/>
</dbReference>
<proteinExistence type="inferred from homology"/>
<evidence type="ECO:0000313" key="7">
    <source>
        <dbReference type="EMBL" id="KAG9234514.1"/>
    </source>
</evidence>
<keyword evidence="4 5" id="KW-0349">Heme</keyword>
<dbReference type="AlphaFoldDB" id="A0A9P7YIK2"/>
<evidence type="ECO:0000256" key="6">
    <source>
        <dbReference type="SAM" id="Phobius"/>
    </source>
</evidence>
<comment type="caution">
    <text evidence="7">The sequence shown here is derived from an EMBL/GenBank/DDBJ whole genome shotgun (WGS) entry which is preliminary data.</text>
</comment>
<feature type="binding site" description="axial binding residue" evidence="4">
    <location>
        <position position="434"/>
    </location>
    <ligand>
        <name>heme</name>
        <dbReference type="ChEBI" id="CHEBI:30413"/>
    </ligand>
    <ligandPart>
        <name>Fe</name>
        <dbReference type="ChEBI" id="CHEBI:18248"/>
    </ligandPart>
</feature>
<dbReference type="Gene3D" id="1.10.630.10">
    <property type="entry name" value="Cytochrome P450"/>
    <property type="match status" value="1"/>
</dbReference>
<feature type="transmembrane region" description="Helical" evidence="6">
    <location>
        <begin position="12"/>
        <end position="32"/>
    </location>
</feature>
<keyword evidence="2 4" id="KW-0479">Metal-binding</keyword>
<keyword evidence="5" id="KW-0560">Oxidoreductase</keyword>